<dbReference type="OrthoDB" id="1000294at2759"/>
<dbReference type="SUPFAM" id="SSF52047">
    <property type="entry name" value="RNI-like"/>
    <property type="match status" value="1"/>
</dbReference>
<dbReference type="Gene3D" id="3.80.10.10">
    <property type="entry name" value="Ribonuclease Inhibitor"/>
    <property type="match status" value="1"/>
</dbReference>
<evidence type="ECO:0000313" key="1">
    <source>
        <dbReference type="EMBL" id="KAA3472429.1"/>
    </source>
</evidence>
<keyword evidence="2" id="KW-1185">Reference proteome</keyword>
<dbReference type="InterPro" id="IPR032675">
    <property type="entry name" value="LRR_dom_sf"/>
</dbReference>
<reference evidence="1" key="1">
    <citation type="submission" date="2019-08" db="EMBL/GenBank/DDBJ databases">
        <authorList>
            <person name="Liu F."/>
        </authorList>
    </citation>
    <scope>NUCLEOTIDE SEQUENCE [LARGE SCALE GENOMIC DNA]</scope>
    <source>
        <strain evidence="1">PA1801</strain>
        <tissue evidence="1">Leaf</tissue>
    </source>
</reference>
<protein>
    <submittedName>
        <fullName evidence="1">TMV resistance protein N-like</fullName>
    </submittedName>
</protein>
<dbReference type="PANTHER" id="PTHR16083">
    <property type="entry name" value="LEUCINE RICH REPEAT CONTAINING PROTEIN"/>
    <property type="match status" value="1"/>
</dbReference>
<accession>A0A5B6VSN0</accession>
<comment type="caution">
    <text evidence="1">The sequence shown here is derived from an EMBL/GenBank/DDBJ whole genome shotgun (WGS) entry which is preliminary data.</text>
</comment>
<dbReference type="PANTHER" id="PTHR16083:SF60">
    <property type="entry name" value="(RAPE) HYPOTHETICAL PROTEIN"/>
    <property type="match status" value="1"/>
</dbReference>
<dbReference type="AlphaFoldDB" id="A0A5B6VSN0"/>
<evidence type="ECO:0000313" key="2">
    <source>
        <dbReference type="Proteomes" id="UP000325315"/>
    </source>
</evidence>
<organism evidence="1 2">
    <name type="scientific">Gossypium australe</name>
    <dbReference type="NCBI Taxonomy" id="47621"/>
    <lineage>
        <taxon>Eukaryota</taxon>
        <taxon>Viridiplantae</taxon>
        <taxon>Streptophyta</taxon>
        <taxon>Embryophyta</taxon>
        <taxon>Tracheophyta</taxon>
        <taxon>Spermatophyta</taxon>
        <taxon>Magnoliopsida</taxon>
        <taxon>eudicotyledons</taxon>
        <taxon>Gunneridae</taxon>
        <taxon>Pentapetalae</taxon>
        <taxon>rosids</taxon>
        <taxon>malvids</taxon>
        <taxon>Malvales</taxon>
        <taxon>Malvaceae</taxon>
        <taxon>Malvoideae</taxon>
        <taxon>Gossypium</taxon>
    </lineage>
</organism>
<dbReference type="InterPro" id="IPR001611">
    <property type="entry name" value="Leu-rich_rpt"/>
</dbReference>
<dbReference type="EMBL" id="SMMG02000005">
    <property type="protein sequence ID" value="KAA3472429.1"/>
    <property type="molecule type" value="Genomic_DNA"/>
</dbReference>
<name>A0A5B6VSN0_9ROSI</name>
<proteinExistence type="predicted"/>
<gene>
    <name evidence="1" type="ORF">EPI10_022911</name>
</gene>
<dbReference type="Pfam" id="PF00560">
    <property type="entry name" value="LRR_1"/>
    <property type="match status" value="1"/>
</dbReference>
<sequence length="226" mass="24975">MESLETFILSGCSKLLMFPKIDGKMEGLLELYLEETGIQQLPSSIEILEKFVILKTLNLSGLSFNGSKGPSSKLRRHLPSIFKVIQRGRTNSMASMLPLFFDLSSLAGLSLRDCNLCEGDIPSDIYCLSTLKQLDLSGNSFISILSSLTQISKLEFIGLVTCKRLKSLPELPRSLGSVSRIDCASPEIVANPPKVCNPVNNTWIFAANRYKLAKNIKALTFLKRTL</sequence>
<dbReference type="Proteomes" id="UP000325315">
    <property type="component" value="Unassembled WGS sequence"/>
</dbReference>